<dbReference type="EMBL" id="NMUH01001589">
    <property type="protein sequence ID" value="MQL93693.1"/>
    <property type="molecule type" value="Genomic_DNA"/>
</dbReference>
<dbReference type="GO" id="GO:0005634">
    <property type="term" value="C:nucleus"/>
    <property type="evidence" value="ECO:0007669"/>
    <property type="project" value="UniProtKB-SubCell"/>
</dbReference>
<keyword evidence="5 9" id="KW-0371">Homeobox</keyword>
<keyword evidence="14" id="KW-1185">Reference proteome</keyword>
<dbReference type="OrthoDB" id="1932526at2759"/>
<keyword evidence="6" id="KW-0804">Transcription</keyword>
<protein>
    <recommendedName>
        <fullName evidence="12">Homeobox domain-containing protein</fullName>
    </recommendedName>
</protein>
<comment type="caution">
    <text evidence="13">The sequence shown here is derived from an EMBL/GenBank/DDBJ whole genome shotgun (WGS) entry which is preliminary data.</text>
</comment>
<evidence type="ECO:0000256" key="4">
    <source>
        <dbReference type="ARBA" id="ARBA00023125"/>
    </source>
</evidence>
<comment type="subcellular location">
    <subcellularLocation>
        <location evidence="1 9 10">Nucleus</location>
    </subcellularLocation>
</comment>
<sequence>MPQAPSTRWCPTPEQLMILEEMYKTGVRTPNAPQIQQITAHLSYYGKIEGKNVFYWFQNHKARDRQKLRRRLSRHQQLLQQHQMSLPLPQFHPMEAAASYSSVLHPHQIFHQIISPHFLQQEGTEAMNLISKLEASEGEEDPERPPATCPASYACERVTVSEARPPVPPCCRPTRTLDLFPTRSTGLIREEGSTSKSSSCFTSH</sequence>
<dbReference type="SMART" id="SM00389">
    <property type="entry name" value="HOX"/>
    <property type="match status" value="1"/>
</dbReference>
<dbReference type="GO" id="GO:0003700">
    <property type="term" value="F:DNA-binding transcription factor activity"/>
    <property type="evidence" value="ECO:0007669"/>
    <property type="project" value="InterPro"/>
</dbReference>
<reference evidence="13" key="1">
    <citation type="submission" date="2017-07" db="EMBL/GenBank/DDBJ databases">
        <title>Taro Niue Genome Assembly and Annotation.</title>
        <authorList>
            <person name="Atibalentja N."/>
            <person name="Keating K."/>
            <person name="Fields C.J."/>
        </authorList>
    </citation>
    <scope>NUCLEOTIDE SEQUENCE</scope>
    <source>
        <strain evidence="13">Niue_2</strain>
        <tissue evidence="13">Leaf</tissue>
    </source>
</reference>
<dbReference type="CDD" id="cd00086">
    <property type="entry name" value="homeodomain"/>
    <property type="match status" value="1"/>
</dbReference>
<dbReference type="PANTHER" id="PTHR45940:SF42">
    <property type="entry name" value="WUSCHEL-RELATED HOMEOBOX 3"/>
    <property type="match status" value="1"/>
</dbReference>
<keyword evidence="3" id="KW-0805">Transcription regulation</keyword>
<dbReference type="Gene3D" id="1.10.10.60">
    <property type="entry name" value="Homeodomain-like"/>
    <property type="match status" value="1"/>
</dbReference>
<keyword evidence="7 9" id="KW-0539">Nucleus</keyword>
<gene>
    <name evidence="13" type="ORF">Taro_026347</name>
</gene>
<dbReference type="Proteomes" id="UP000652761">
    <property type="component" value="Unassembled WGS sequence"/>
</dbReference>
<evidence type="ECO:0000313" key="14">
    <source>
        <dbReference type="Proteomes" id="UP000652761"/>
    </source>
</evidence>
<dbReference type="GO" id="GO:0003677">
    <property type="term" value="F:DNA binding"/>
    <property type="evidence" value="ECO:0007669"/>
    <property type="project" value="UniProtKB-UniRule"/>
</dbReference>
<keyword evidence="4 9" id="KW-0238">DNA-binding</keyword>
<dbReference type="FunFam" id="1.10.10.60:FF:000146">
    <property type="entry name" value="WUSCHEL-related homeobox 4"/>
    <property type="match status" value="1"/>
</dbReference>
<evidence type="ECO:0000256" key="8">
    <source>
        <dbReference type="ARBA" id="ARBA00024040"/>
    </source>
</evidence>
<dbReference type="PROSITE" id="PS50071">
    <property type="entry name" value="HOMEOBOX_2"/>
    <property type="match status" value="1"/>
</dbReference>
<accession>A0A843VNB1</accession>
<name>A0A843VNB1_COLES</name>
<evidence type="ECO:0000259" key="12">
    <source>
        <dbReference type="PROSITE" id="PS50071"/>
    </source>
</evidence>
<dbReference type="InterPro" id="IPR009057">
    <property type="entry name" value="Homeodomain-like_sf"/>
</dbReference>
<feature type="compositionally biased region" description="Low complexity" evidence="11">
    <location>
        <begin position="194"/>
        <end position="204"/>
    </location>
</feature>
<dbReference type="InterPro" id="IPR044555">
    <property type="entry name" value="WUSCHEL-like"/>
</dbReference>
<organism evidence="13 14">
    <name type="scientific">Colocasia esculenta</name>
    <name type="common">Wild taro</name>
    <name type="synonym">Arum esculentum</name>
    <dbReference type="NCBI Taxonomy" id="4460"/>
    <lineage>
        <taxon>Eukaryota</taxon>
        <taxon>Viridiplantae</taxon>
        <taxon>Streptophyta</taxon>
        <taxon>Embryophyta</taxon>
        <taxon>Tracheophyta</taxon>
        <taxon>Spermatophyta</taxon>
        <taxon>Magnoliopsida</taxon>
        <taxon>Liliopsida</taxon>
        <taxon>Araceae</taxon>
        <taxon>Aroideae</taxon>
        <taxon>Colocasieae</taxon>
        <taxon>Colocasia</taxon>
    </lineage>
</organism>
<feature type="region of interest" description="Disordered" evidence="11">
    <location>
        <begin position="182"/>
        <end position="204"/>
    </location>
</feature>
<dbReference type="Pfam" id="PF00046">
    <property type="entry name" value="Homeodomain"/>
    <property type="match status" value="1"/>
</dbReference>
<evidence type="ECO:0000256" key="6">
    <source>
        <dbReference type="ARBA" id="ARBA00023163"/>
    </source>
</evidence>
<evidence type="ECO:0000256" key="3">
    <source>
        <dbReference type="ARBA" id="ARBA00023015"/>
    </source>
</evidence>
<proteinExistence type="inferred from homology"/>
<keyword evidence="2" id="KW-0217">Developmental protein</keyword>
<feature type="domain" description="Homeobox" evidence="12">
    <location>
        <begin position="2"/>
        <end position="67"/>
    </location>
</feature>
<dbReference type="InterPro" id="IPR001356">
    <property type="entry name" value="HD"/>
</dbReference>
<evidence type="ECO:0000256" key="9">
    <source>
        <dbReference type="PROSITE-ProRule" id="PRU00108"/>
    </source>
</evidence>
<evidence type="ECO:0000256" key="2">
    <source>
        <dbReference type="ARBA" id="ARBA00022473"/>
    </source>
</evidence>
<evidence type="ECO:0000256" key="7">
    <source>
        <dbReference type="ARBA" id="ARBA00023242"/>
    </source>
</evidence>
<dbReference type="PANTHER" id="PTHR45940">
    <property type="entry name" value="WUSCHEL-RELATED HOMEOBOX 1-RELATED"/>
    <property type="match status" value="1"/>
</dbReference>
<evidence type="ECO:0000256" key="10">
    <source>
        <dbReference type="RuleBase" id="RU000682"/>
    </source>
</evidence>
<evidence type="ECO:0000256" key="11">
    <source>
        <dbReference type="SAM" id="MobiDB-lite"/>
    </source>
</evidence>
<evidence type="ECO:0000256" key="5">
    <source>
        <dbReference type="ARBA" id="ARBA00023155"/>
    </source>
</evidence>
<dbReference type="AlphaFoldDB" id="A0A843VNB1"/>
<feature type="DNA-binding region" description="Homeobox" evidence="9">
    <location>
        <begin position="4"/>
        <end position="68"/>
    </location>
</feature>
<dbReference type="SUPFAM" id="SSF46689">
    <property type="entry name" value="Homeodomain-like"/>
    <property type="match status" value="1"/>
</dbReference>
<evidence type="ECO:0000256" key="1">
    <source>
        <dbReference type="ARBA" id="ARBA00004123"/>
    </source>
</evidence>
<evidence type="ECO:0000313" key="13">
    <source>
        <dbReference type="EMBL" id="MQL93693.1"/>
    </source>
</evidence>
<dbReference type="GO" id="GO:0099402">
    <property type="term" value="P:plant organ development"/>
    <property type="evidence" value="ECO:0007669"/>
    <property type="project" value="InterPro"/>
</dbReference>
<comment type="similarity">
    <text evidence="8">Belongs to the WUS homeobox family.</text>
</comment>